<dbReference type="InterPro" id="IPR040091">
    <property type="entry name" value="LRRC56"/>
</dbReference>
<dbReference type="PANTHER" id="PTHR22708">
    <property type="entry name" value="LEUCINE-RICH REPEAT-CONTAINING PROTEIN 56"/>
    <property type="match status" value="1"/>
</dbReference>
<feature type="region of interest" description="Disordered" evidence="1">
    <location>
        <begin position="680"/>
        <end position="750"/>
    </location>
</feature>
<organism evidence="2">
    <name type="scientific">Schistocephalus solidus</name>
    <name type="common">Tapeworm</name>
    <dbReference type="NCBI Taxonomy" id="70667"/>
    <lineage>
        <taxon>Eukaryota</taxon>
        <taxon>Metazoa</taxon>
        <taxon>Spiralia</taxon>
        <taxon>Lophotrochozoa</taxon>
        <taxon>Platyhelminthes</taxon>
        <taxon>Cestoda</taxon>
        <taxon>Eucestoda</taxon>
        <taxon>Diphyllobothriidea</taxon>
        <taxon>Diphyllobothriidae</taxon>
        <taxon>Schistocephalus</taxon>
    </lineage>
</organism>
<feature type="compositionally biased region" description="Basic and acidic residues" evidence="1">
    <location>
        <begin position="560"/>
        <end position="578"/>
    </location>
</feature>
<sequence>METKVVNLLKSQTDISPSSVFLSPRKPLKKTEDADTFKDEHYLNPKRLKELSKCDDLSQITTLEMCIDSEKLFLGNFGEYVPNLRLLKISNGIVPRIRDLGSSLRALEVMWMPRCCLSNLDGLENFKTLKELYLPFNEISDISACGLLECLEILDLEGNQVEGKRNVSFLSVCNNLSNLTLEGNPIVKQFKSYSKYWAFVKTQLPSLLYLDGISTKSPGKLNFDYPREYNFEENWAYINSVLAEVGLGSQAPAEDVALATTEDSNSEPSKGTISPSKLFLRPVSALHMSSSEKRLRLKVEDDGIIVDNLESSLQNSSEIAEPLPQIDAGTTSRLTCGGVVCGDISKALRRRRNSTTPSSPATPSAPPTSASDSRHPLKVSQPLPRTPLELARSLEGLKVSVSNELMHAPSFQTPETSPRSCTAVSSRGEAGDEFACYADSEFNDSTISACETEAENGPVFSSIEKLQRDCAEALEELEAWRREFLRSPKKKSVRVINESYQRTSLGAKAQSDTRSSLAERVRGLMQSDGRSGGPSYGRNDARKRPNLTGSATAATSIAEVESRDESVVQKSELRRPAFESRATARVHNDQAAGHTVVSPSNPSVPVSKNAESSATEQGIARRSYQSAPPTVSPQRWQATPVRPHVRPENTSSSVAALRSRLASQFDPSISMGINAVIDSRTAQQQSPSLNGPRNPVPAKVSHHLGLKNPPGGDSSTAASSTSSPVPVGPKIRLRNQPTLPSKLCLKQGNT</sequence>
<accession>A0A0X3PSD4</accession>
<proteinExistence type="predicted"/>
<name>A0A0X3PSD4_SCHSO</name>
<reference evidence="2" key="1">
    <citation type="submission" date="2016-01" db="EMBL/GenBank/DDBJ databases">
        <title>Reference transcriptome for the parasite Schistocephalus solidus: insights into the molecular evolution of parasitism.</title>
        <authorList>
            <person name="Hebert F.O."/>
            <person name="Grambauer S."/>
            <person name="Barber I."/>
            <person name="Landry C.R."/>
            <person name="Aubin-Horth N."/>
        </authorList>
    </citation>
    <scope>NUCLEOTIDE SEQUENCE</scope>
</reference>
<feature type="region of interest" description="Disordered" evidence="1">
    <location>
        <begin position="348"/>
        <end position="386"/>
    </location>
</feature>
<dbReference type="AlphaFoldDB" id="A0A0X3PSD4"/>
<dbReference type="PROSITE" id="PS51450">
    <property type="entry name" value="LRR"/>
    <property type="match status" value="1"/>
</dbReference>
<feature type="compositionally biased region" description="Polar residues" evidence="1">
    <location>
        <begin position="680"/>
        <end position="691"/>
    </location>
</feature>
<dbReference type="InterPro" id="IPR001611">
    <property type="entry name" value="Leu-rich_rpt"/>
</dbReference>
<gene>
    <name evidence="2" type="primary">LRC56</name>
    <name evidence="2" type="ORF">TR158706</name>
</gene>
<feature type="region of interest" description="Disordered" evidence="1">
    <location>
        <begin position="523"/>
        <end position="653"/>
    </location>
</feature>
<feature type="compositionally biased region" description="Low complexity" evidence="1">
    <location>
        <begin position="354"/>
        <end position="371"/>
    </location>
</feature>
<dbReference type="InterPro" id="IPR032675">
    <property type="entry name" value="LRR_dom_sf"/>
</dbReference>
<evidence type="ECO:0000256" key="1">
    <source>
        <dbReference type="SAM" id="MobiDB-lite"/>
    </source>
</evidence>
<feature type="compositionally biased region" description="Polar residues" evidence="1">
    <location>
        <begin position="623"/>
        <end position="637"/>
    </location>
</feature>
<dbReference type="Gene3D" id="3.80.10.10">
    <property type="entry name" value="Ribonuclease Inhibitor"/>
    <property type="match status" value="1"/>
</dbReference>
<evidence type="ECO:0000313" key="2">
    <source>
        <dbReference type="EMBL" id="JAP54873.1"/>
    </source>
</evidence>
<protein>
    <submittedName>
        <fullName evidence="2">Leucine-rich repeat-containing protein 56</fullName>
    </submittedName>
</protein>
<feature type="compositionally biased region" description="Low complexity" evidence="1">
    <location>
        <begin position="596"/>
        <end position="607"/>
    </location>
</feature>
<dbReference type="PANTHER" id="PTHR22708:SF0">
    <property type="entry name" value="LEUCINE-RICH REPEAT-CONTAINING PROTEIN 56"/>
    <property type="match status" value="1"/>
</dbReference>
<feature type="compositionally biased region" description="Low complexity" evidence="1">
    <location>
        <begin position="714"/>
        <end position="725"/>
    </location>
</feature>
<dbReference type="SUPFAM" id="SSF52058">
    <property type="entry name" value="L domain-like"/>
    <property type="match status" value="1"/>
</dbReference>
<dbReference type="EMBL" id="GEEE01008352">
    <property type="protein sequence ID" value="JAP54873.1"/>
    <property type="molecule type" value="Transcribed_RNA"/>
</dbReference>